<dbReference type="EMBL" id="CP002026">
    <property type="protein sequence ID" value="ADH89731.1"/>
    <property type="molecule type" value="Genomic_DNA"/>
</dbReference>
<feature type="signal peptide" evidence="1">
    <location>
        <begin position="1"/>
        <end position="22"/>
    </location>
</feature>
<evidence type="ECO:0000256" key="1">
    <source>
        <dbReference type="SAM" id="SignalP"/>
    </source>
</evidence>
<sequence>MGVYWSAAARGIGFIMLGLPLAACDPATLPGGPYMRPVALVDYSISAAYADPVTGTVPAVQPVSGLSTTHVPVLDLGEVVDIDTPAKRDFIQDALLQRSDVLCQSYMDGLYYRVAARRAVLSQIAQVASAIGAFSTAAQGPSIAALVANIAGGTNNVLDSEVMQSQLITLITKQIETNRAQVLGMIMTARQDANRTPVPLSKYALSLALRDAMTYHQQCSFVQAITGLAAVAGRPNPTTTTQSGAAASAAANAEADALTSAAGITRRP</sequence>
<dbReference type="OrthoDB" id="7572412at2"/>
<feature type="chain" id="PRO_5003092270" description="Lipoprotein" evidence="1">
    <location>
        <begin position="23"/>
        <end position="268"/>
    </location>
</feature>
<protein>
    <recommendedName>
        <fullName evidence="4">Lipoprotein</fullName>
    </recommendedName>
</protein>
<proteinExistence type="predicted"/>
<accession>D7A3H2</accession>
<dbReference type="RefSeq" id="WP_013167235.1">
    <property type="nucleotide sequence ID" value="NC_014217.1"/>
</dbReference>
<gene>
    <name evidence="2" type="ordered locus">Snov_2436</name>
</gene>
<dbReference type="eggNOG" id="ENOG5030Z6A">
    <property type="taxonomic scope" value="Bacteria"/>
</dbReference>
<dbReference type="AlphaFoldDB" id="D7A3H2"/>
<evidence type="ECO:0008006" key="4">
    <source>
        <dbReference type="Google" id="ProtNLM"/>
    </source>
</evidence>
<organism evidence="2 3">
    <name type="scientific">Ancylobacter novellus (strain ATCC 8093 / DSM 506 / JCM 20403 / CCM 1077 / IAM 12100 / NBRC 12443 / NCIMB 10456)</name>
    <name type="common">Starkeya novella</name>
    <dbReference type="NCBI Taxonomy" id="639283"/>
    <lineage>
        <taxon>Bacteria</taxon>
        <taxon>Pseudomonadati</taxon>
        <taxon>Pseudomonadota</taxon>
        <taxon>Alphaproteobacteria</taxon>
        <taxon>Hyphomicrobiales</taxon>
        <taxon>Xanthobacteraceae</taxon>
        <taxon>Ancylobacter</taxon>
    </lineage>
</organism>
<dbReference type="Proteomes" id="UP000006633">
    <property type="component" value="Chromosome"/>
</dbReference>
<evidence type="ECO:0000313" key="3">
    <source>
        <dbReference type="Proteomes" id="UP000006633"/>
    </source>
</evidence>
<keyword evidence="1" id="KW-0732">Signal</keyword>
<evidence type="ECO:0000313" key="2">
    <source>
        <dbReference type="EMBL" id="ADH89731.1"/>
    </source>
</evidence>
<dbReference type="HOGENOM" id="CLU_1069395_0_0_5"/>
<dbReference type="KEGG" id="sno:Snov_2436"/>
<name>D7A3H2_ANCN5</name>
<reference evidence="2 3" key="1">
    <citation type="journal article" date="2012" name="Stand. Genomic Sci.">
        <title>Complete genome sequence of the facultatively chemolithoautotrophic and methylotrophic alpha Proteobacterium Starkeya novella type strain (ATCC 8093(T)).</title>
        <authorList>
            <person name="Kappler U."/>
            <person name="Davenport K."/>
            <person name="Beatson S."/>
            <person name="Lucas S."/>
            <person name="Lapidus A."/>
            <person name="Copeland A."/>
            <person name="Berry K.W."/>
            <person name="Glavina Del Rio T."/>
            <person name="Hammon N."/>
            <person name="Dalin E."/>
            <person name="Tice H."/>
            <person name="Pitluck S."/>
            <person name="Richardson P."/>
            <person name="Bruce D."/>
            <person name="Goodwin L.A."/>
            <person name="Han C."/>
            <person name="Tapia R."/>
            <person name="Detter J.C."/>
            <person name="Chang Y.J."/>
            <person name="Jeffries C.D."/>
            <person name="Land M."/>
            <person name="Hauser L."/>
            <person name="Kyrpides N.C."/>
            <person name="Goker M."/>
            <person name="Ivanova N."/>
            <person name="Klenk H.P."/>
            <person name="Woyke T."/>
        </authorList>
    </citation>
    <scope>NUCLEOTIDE SEQUENCE [LARGE SCALE GENOMIC DNA]</scope>
    <source>
        <strain evidence="3">ATCC 8093 / DSM 506 / JCM 20403 / CCM 1077 / IAM 12100 / NBRC 12443 / NCIMB 10456</strain>
    </source>
</reference>
<keyword evidence="3" id="KW-1185">Reference proteome</keyword>